<evidence type="ECO:0000313" key="2">
    <source>
        <dbReference type="Proteomes" id="UP000178724"/>
    </source>
</evidence>
<sequence>MAYEERTYRNYVKADNLVKFEVIEKETDLLILAEQNLYDKALALTLKYRTELESYIQRDRKFLEALSPHRIQYDAPLIVKEMASASRKVRVGPMAAVAGAVAEFVGKDLRQFTDEIIVENGGDIFLKINQPRKVGIYAGASPFSEKIALEVEPRSKPFSVCTSSGTVGHSLSFGKADAVVVIAESALLADAAATAIGNAVTEVTDIEKGLKFAKKIRGLDGVLIIKDDQMGALGRVKIVPL</sequence>
<comment type="caution">
    <text evidence="1">The sequence shown here is derived from an EMBL/GenBank/DDBJ whole genome shotgun (WGS) entry which is preliminary data.</text>
</comment>
<dbReference type="InterPro" id="IPR007183">
    <property type="entry name" value="UPF0280"/>
</dbReference>
<accession>A0A1F4Q1Q5</accession>
<dbReference type="InterPro" id="IPR003374">
    <property type="entry name" value="ApbE-like_sf"/>
</dbReference>
<dbReference type="Proteomes" id="UP000178724">
    <property type="component" value="Unassembled WGS sequence"/>
</dbReference>
<proteinExistence type="predicted"/>
<evidence type="ECO:0000313" key="1">
    <source>
        <dbReference type="EMBL" id="OGB89854.1"/>
    </source>
</evidence>
<reference evidence="1 2" key="1">
    <citation type="journal article" date="2016" name="Nat. Commun.">
        <title>Thousands of microbial genomes shed light on interconnected biogeochemical processes in an aquifer system.</title>
        <authorList>
            <person name="Anantharaman K."/>
            <person name="Brown C.T."/>
            <person name="Hug L.A."/>
            <person name="Sharon I."/>
            <person name="Castelle C.J."/>
            <person name="Probst A.J."/>
            <person name="Thomas B.C."/>
            <person name="Singh A."/>
            <person name="Wilkins M.J."/>
            <person name="Karaoz U."/>
            <person name="Brodie E.L."/>
            <person name="Williams K.H."/>
            <person name="Hubbard S.S."/>
            <person name="Banfield J.F."/>
        </authorList>
    </citation>
    <scope>NUCLEOTIDE SEQUENCE [LARGE SCALE GENOMIC DNA]</scope>
</reference>
<protein>
    <submittedName>
        <fullName evidence="1">Thiamine biosynthesis protein ApbE</fullName>
    </submittedName>
</protein>
<organism evidence="1 2">
    <name type="scientific">candidate division WOR-1 bacterium RIFCSPHIGHO2_01_FULL_53_15</name>
    <dbReference type="NCBI Taxonomy" id="1802564"/>
    <lineage>
        <taxon>Bacteria</taxon>
        <taxon>Bacillati</taxon>
        <taxon>Saganbacteria</taxon>
    </lineage>
</organism>
<dbReference type="NCBIfam" id="NF003323">
    <property type="entry name" value="PRK04334.1-3"/>
    <property type="match status" value="1"/>
</dbReference>
<dbReference type="SUPFAM" id="SSF143631">
    <property type="entry name" value="ApbE-like"/>
    <property type="match status" value="1"/>
</dbReference>
<dbReference type="EMBL" id="METM01000020">
    <property type="protein sequence ID" value="OGB89854.1"/>
    <property type="molecule type" value="Genomic_DNA"/>
</dbReference>
<name>A0A1F4Q1Q5_UNCSA</name>
<gene>
    <name evidence="1" type="ORF">A2625_05335</name>
</gene>
<dbReference type="Gene3D" id="3.10.520.10">
    <property type="entry name" value="ApbE-like domains"/>
    <property type="match status" value="1"/>
</dbReference>
<dbReference type="AlphaFoldDB" id="A0A1F4Q1Q5"/>
<dbReference type="PIRSF" id="PIRSF006421">
    <property type="entry name" value="UCP006421"/>
    <property type="match status" value="1"/>
</dbReference>